<organism evidence="9 10">
    <name type="scientific">Oncorhynchus kisutch</name>
    <name type="common">Coho salmon</name>
    <name type="synonym">Salmo kisutch</name>
    <dbReference type="NCBI Taxonomy" id="8019"/>
    <lineage>
        <taxon>Eukaryota</taxon>
        <taxon>Metazoa</taxon>
        <taxon>Chordata</taxon>
        <taxon>Craniata</taxon>
        <taxon>Vertebrata</taxon>
        <taxon>Euteleostomi</taxon>
        <taxon>Actinopterygii</taxon>
        <taxon>Neopterygii</taxon>
        <taxon>Teleostei</taxon>
        <taxon>Protacanthopterygii</taxon>
        <taxon>Salmoniformes</taxon>
        <taxon>Salmonidae</taxon>
        <taxon>Salmoninae</taxon>
        <taxon>Oncorhynchus</taxon>
    </lineage>
</organism>
<evidence type="ECO:0000256" key="1">
    <source>
        <dbReference type="ARBA" id="ARBA00004123"/>
    </source>
</evidence>
<comment type="similarity">
    <text evidence="2">Belongs to the SBNO family.</text>
</comment>
<dbReference type="InterPro" id="IPR026937">
    <property type="entry name" value="SBNO_Helicase_C_dom"/>
</dbReference>
<proteinExistence type="inferred from homology"/>
<evidence type="ECO:0000259" key="8">
    <source>
        <dbReference type="Pfam" id="PF13872"/>
    </source>
</evidence>
<dbReference type="GO" id="GO:0009967">
    <property type="term" value="P:positive regulation of signal transduction"/>
    <property type="evidence" value="ECO:0007669"/>
    <property type="project" value="UniProtKB-ARBA"/>
</dbReference>
<dbReference type="Pfam" id="PF13871">
    <property type="entry name" value="Helicase_C_4"/>
    <property type="match status" value="1"/>
</dbReference>
<feature type="compositionally biased region" description="Acidic residues" evidence="6">
    <location>
        <begin position="707"/>
        <end position="722"/>
    </location>
</feature>
<name>A0A8C7GT11_ONCKI</name>
<dbReference type="Gene3D" id="3.40.50.300">
    <property type="entry name" value="P-loop containing nucleotide triphosphate hydrolases"/>
    <property type="match status" value="2"/>
</dbReference>
<feature type="region of interest" description="Disordered" evidence="6">
    <location>
        <begin position="667"/>
        <end position="767"/>
    </location>
</feature>
<dbReference type="GO" id="GO:0006355">
    <property type="term" value="P:regulation of DNA-templated transcription"/>
    <property type="evidence" value="ECO:0007669"/>
    <property type="project" value="InterPro"/>
</dbReference>
<dbReference type="GO" id="GO:0005634">
    <property type="term" value="C:nucleus"/>
    <property type="evidence" value="ECO:0007669"/>
    <property type="project" value="UniProtKB-SubCell"/>
</dbReference>
<sequence length="1175" mass="130147">MMDPGQDLLLAALSESGICPNDLFDFDPQDAALPSPTPQVSKTQGGIFPIVQSGTLFNRLQCPQPSTTTFVLNQLNQLPSLGTIVVTKPSTGGTARHTITVTKVVHSAPSIQLKDLLRTGSTMKSSSLVELMRLKPPPDIAQPVATATATAELNNGIKKEVSSKDVARIWVNDDMKVRSFSPTLKLPGMEEEAEEEEDEELGHAETYAEYMPMKLRIGLRHPDPVVETSSLSSVKPPNVWYRMSIPEETVDRGWLSALQLEAITYAAQQHETFLPNGDRASYLIGDGAGVGKGRTIAGIIYENYLLGRKRSLWFSVSNDLKYDAERDLKDIGAKNIQVHSLNKFKYGKISSKHNGSVKKGVIFATYSSLIGESQSGGKYKTRFKQLLHWCGEDFDGVIVYDECHKAKNVCPIGSSKPTKTGLAVLELQNKLPKARVVYASATGASEPRNMAYMNRLGIWGEGTPFREFSNFIQAVERRGVGAMEIVAMDMKLRGMYIARQLSFTGVTFKIEEVPLTTHYIKMYNKSVRLWVAAREKFQAAANLMEAEQRMKKSMWGQFWSAHQRFFKYLCIASKVRRVVQLAREEVKNGKVGKLPHAYWFSCICVVIGLQSTGEARTLEALEEGGGELNDFVSTAKGVLQSLIEKHFPAPDRQKLFSLLGIDLSVKKTPSPSEAAAEQKGKKRKGAEIKKPEKRKRKSGGLSGSSSDDSESEESDKDDAESDDSFKSVSSGEDDDDFNPFKDDSSEDEEDGKEKMNKKKKKKKSIDPDSIHSALLASGLGSIRPAFTTPIVEADDSCMTSQDAVEDAQQMKRDLLDQLEKLAQDLPPNTLDELIDELGGPDNVAEMTGRKGRVVSNDDGSISYESRSELDVPVEILNLTEKQRFMDGEKNIAIISEAASSGISLQADRRVKNQRRRVHMTLELPWSADRAIQQFGRTHRSNQVTAPEYVFLISELAGEQRFASIVAKRLESLGALTHGDRRATETRDLSRFNFDNKYGRNALEIVMKSIVNLDSPLVNPPSDFEGDFYKEIRHGLIGVGLINVEDRSGILSLDKDYNNIGKFLNRILGMAVQEQNALFQYFSDTLAAVIQNAKKNGRYDMGILDLGSGDEKVKKIEAKKFLTPGYSTSGHVELYTVSVERGMSWEDATHAWAEQSGPDDGFYVQRSLAGHVAEDA</sequence>
<dbReference type="Proteomes" id="UP000694557">
    <property type="component" value="Unassembled WGS sequence"/>
</dbReference>
<dbReference type="InterPro" id="IPR039187">
    <property type="entry name" value="SNO_AAA"/>
</dbReference>
<keyword evidence="3" id="KW-0175">Coiled coil</keyword>
<dbReference type="InterPro" id="IPR026741">
    <property type="entry name" value="SNO"/>
</dbReference>
<evidence type="ECO:0000256" key="3">
    <source>
        <dbReference type="ARBA" id="ARBA00023054"/>
    </source>
</evidence>
<accession>A0A8C7GT11</accession>
<dbReference type="FunFam" id="3.40.50.300:FF:000282">
    <property type="entry name" value="Strawberry notch homolog 1 (Drosophila)"/>
    <property type="match status" value="1"/>
</dbReference>
<dbReference type="Pfam" id="PF13872">
    <property type="entry name" value="AAA_34"/>
    <property type="match status" value="1"/>
</dbReference>
<dbReference type="PANTHER" id="PTHR12706:SF8">
    <property type="entry name" value="PROTEIN STRAWBERRY NOTCH HOMOLOG 1"/>
    <property type="match status" value="1"/>
</dbReference>
<feature type="domain" description="Strawberry notch helicase C" evidence="7">
    <location>
        <begin position="828"/>
        <end position="1104"/>
    </location>
</feature>
<dbReference type="SUPFAM" id="SSF52540">
    <property type="entry name" value="P-loop containing nucleoside triphosphate hydrolases"/>
    <property type="match status" value="2"/>
</dbReference>
<keyword evidence="10" id="KW-1185">Reference proteome</keyword>
<keyword evidence="4" id="KW-0539">Nucleus</keyword>
<protein>
    <recommendedName>
        <fullName evidence="5">Protein strawberry notch homolog 1</fullName>
    </recommendedName>
</protein>
<evidence type="ECO:0000256" key="4">
    <source>
        <dbReference type="ARBA" id="ARBA00023242"/>
    </source>
</evidence>
<evidence type="ECO:0000259" key="7">
    <source>
        <dbReference type="Pfam" id="PF13871"/>
    </source>
</evidence>
<gene>
    <name evidence="9" type="primary">SBNO1</name>
</gene>
<dbReference type="Ensembl" id="ENSOKIT00005050552.1">
    <property type="protein sequence ID" value="ENSOKIP00005047940.1"/>
    <property type="gene ID" value="ENSOKIG00005019405.1"/>
</dbReference>
<dbReference type="AlphaFoldDB" id="A0A8C7GT11"/>
<feature type="domain" description="Strawberry notch AAA" evidence="8">
    <location>
        <begin position="220"/>
        <end position="525"/>
    </location>
</feature>
<comment type="subcellular location">
    <subcellularLocation>
        <location evidence="1">Nucleus</location>
    </subcellularLocation>
</comment>
<dbReference type="InterPro" id="IPR027417">
    <property type="entry name" value="P-loop_NTPase"/>
</dbReference>
<dbReference type="GO" id="GO:0031490">
    <property type="term" value="F:chromatin DNA binding"/>
    <property type="evidence" value="ECO:0007669"/>
    <property type="project" value="TreeGrafter"/>
</dbReference>
<evidence type="ECO:0000313" key="10">
    <source>
        <dbReference type="Proteomes" id="UP000694557"/>
    </source>
</evidence>
<evidence type="ECO:0000256" key="5">
    <source>
        <dbReference type="ARBA" id="ARBA00073422"/>
    </source>
</evidence>
<dbReference type="GeneTree" id="ENSGT00940000155449"/>
<dbReference type="GO" id="GO:0042393">
    <property type="term" value="F:histone binding"/>
    <property type="evidence" value="ECO:0007669"/>
    <property type="project" value="TreeGrafter"/>
</dbReference>
<evidence type="ECO:0000313" key="9">
    <source>
        <dbReference type="Ensembl" id="ENSOKIP00005047940.1"/>
    </source>
</evidence>
<reference evidence="9" key="2">
    <citation type="submission" date="2025-09" db="UniProtKB">
        <authorList>
            <consortium name="Ensembl"/>
        </authorList>
    </citation>
    <scope>IDENTIFICATION</scope>
</reference>
<evidence type="ECO:0000256" key="2">
    <source>
        <dbReference type="ARBA" id="ARBA00006992"/>
    </source>
</evidence>
<dbReference type="PANTHER" id="PTHR12706">
    <property type="entry name" value="STRAWBERRY NOTCH-RELATED"/>
    <property type="match status" value="1"/>
</dbReference>
<reference evidence="9" key="1">
    <citation type="submission" date="2025-08" db="UniProtKB">
        <authorList>
            <consortium name="Ensembl"/>
        </authorList>
    </citation>
    <scope>IDENTIFICATION</scope>
</reference>
<evidence type="ECO:0000256" key="6">
    <source>
        <dbReference type="SAM" id="MobiDB-lite"/>
    </source>
</evidence>